<dbReference type="PROSITE" id="PS00653">
    <property type="entry name" value="GLYCOSYL_HYDROL_F1_2"/>
    <property type="match status" value="1"/>
</dbReference>
<dbReference type="PRINTS" id="PR00131">
    <property type="entry name" value="GLHYDRLASE1"/>
</dbReference>
<evidence type="ECO:0000256" key="3">
    <source>
        <dbReference type="ARBA" id="ARBA00022801"/>
    </source>
</evidence>
<reference evidence="7" key="2">
    <citation type="submission" date="2023-04" db="EMBL/GenBank/DDBJ databases">
        <authorList>
            <person name="Bruccoleri R.E."/>
            <person name="Oakeley E.J."/>
            <person name="Faust A.-M."/>
            <person name="Dessus-Babus S."/>
            <person name="Altorfer M."/>
            <person name="Burckhardt D."/>
            <person name="Oertli M."/>
            <person name="Naumann U."/>
            <person name="Petersen F."/>
            <person name="Wong J."/>
        </authorList>
    </citation>
    <scope>NUCLEOTIDE SEQUENCE</scope>
    <source>
        <strain evidence="7">GSM-AAB239-AS_SAM_17_03QT</strain>
        <tissue evidence="7">Leaf</tissue>
    </source>
</reference>
<keyword evidence="8" id="KW-1185">Reference proteome</keyword>
<evidence type="ECO:0000256" key="5">
    <source>
        <dbReference type="RuleBase" id="RU003690"/>
    </source>
</evidence>
<dbReference type="FunFam" id="3.20.20.80:FF:000069">
    <property type="entry name" value="Beta-glucosidase 1"/>
    <property type="match status" value="1"/>
</dbReference>
<dbReference type="PANTHER" id="PTHR10353">
    <property type="entry name" value="GLYCOSYL HYDROLASE"/>
    <property type="match status" value="1"/>
</dbReference>
<evidence type="ECO:0000256" key="2">
    <source>
        <dbReference type="ARBA" id="ARBA00022729"/>
    </source>
</evidence>
<dbReference type="GO" id="GO:0005975">
    <property type="term" value="P:carbohydrate metabolic process"/>
    <property type="evidence" value="ECO:0007669"/>
    <property type="project" value="InterPro"/>
</dbReference>
<keyword evidence="3" id="KW-0378">Hydrolase</keyword>
<accession>A0AAX6FL47</accession>
<dbReference type="InterPro" id="IPR001360">
    <property type="entry name" value="Glyco_hydro_1"/>
</dbReference>
<dbReference type="InterPro" id="IPR033132">
    <property type="entry name" value="GH_1_N_CS"/>
</dbReference>
<dbReference type="Proteomes" id="UP001140949">
    <property type="component" value="Unassembled WGS sequence"/>
</dbReference>
<comment type="similarity">
    <text evidence="1 5">Belongs to the glycosyl hydrolase 1 family.</text>
</comment>
<feature type="chain" id="PRO_5043623853" evidence="6">
    <location>
        <begin position="26"/>
        <end position="521"/>
    </location>
</feature>
<evidence type="ECO:0000256" key="6">
    <source>
        <dbReference type="SAM" id="SignalP"/>
    </source>
</evidence>
<comment type="caution">
    <text evidence="7">The sequence shown here is derived from an EMBL/GenBank/DDBJ whole genome shotgun (WGS) entry which is preliminary data.</text>
</comment>
<dbReference type="PANTHER" id="PTHR10353:SF29">
    <property type="entry name" value="BETA-GLUCOSIDASE 11"/>
    <property type="match status" value="1"/>
</dbReference>
<reference evidence="7" key="1">
    <citation type="journal article" date="2023" name="GigaByte">
        <title>Genome assembly of the bearded iris, Iris pallida Lam.</title>
        <authorList>
            <person name="Bruccoleri R.E."/>
            <person name="Oakeley E.J."/>
            <person name="Faust A.M.E."/>
            <person name="Altorfer M."/>
            <person name="Dessus-Babus S."/>
            <person name="Burckhardt D."/>
            <person name="Oertli M."/>
            <person name="Naumann U."/>
            <person name="Petersen F."/>
            <person name="Wong J."/>
        </authorList>
    </citation>
    <scope>NUCLEOTIDE SEQUENCE</scope>
    <source>
        <strain evidence="7">GSM-AAB239-AS_SAM_17_03QT</strain>
    </source>
</reference>
<evidence type="ECO:0000313" key="8">
    <source>
        <dbReference type="Proteomes" id="UP001140949"/>
    </source>
</evidence>
<gene>
    <name evidence="7" type="ORF">M6B38_412985</name>
</gene>
<proteinExistence type="inferred from homology"/>
<organism evidence="7 8">
    <name type="scientific">Iris pallida</name>
    <name type="common">Sweet iris</name>
    <dbReference type="NCBI Taxonomy" id="29817"/>
    <lineage>
        <taxon>Eukaryota</taxon>
        <taxon>Viridiplantae</taxon>
        <taxon>Streptophyta</taxon>
        <taxon>Embryophyta</taxon>
        <taxon>Tracheophyta</taxon>
        <taxon>Spermatophyta</taxon>
        <taxon>Magnoliopsida</taxon>
        <taxon>Liliopsida</taxon>
        <taxon>Asparagales</taxon>
        <taxon>Iridaceae</taxon>
        <taxon>Iridoideae</taxon>
        <taxon>Irideae</taxon>
        <taxon>Iris</taxon>
    </lineage>
</organism>
<dbReference type="Pfam" id="PF00232">
    <property type="entry name" value="Glyco_hydro_1"/>
    <property type="match status" value="1"/>
</dbReference>
<keyword evidence="4" id="KW-0325">Glycoprotein</keyword>
<evidence type="ECO:0000256" key="1">
    <source>
        <dbReference type="ARBA" id="ARBA00010838"/>
    </source>
</evidence>
<feature type="signal peptide" evidence="6">
    <location>
        <begin position="1"/>
        <end position="25"/>
    </location>
</feature>
<dbReference type="Gene3D" id="3.20.20.80">
    <property type="entry name" value="Glycosidases"/>
    <property type="match status" value="1"/>
</dbReference>
<protein>
    <submittedName>
        <fullName evidence="7">Beta-glucosidase 22-like</fullName>
    </submittedName>
</protein>
<evidence type="ECO:0000313" key="7">
    <source>
        <dbReference type="EMBL" id="KAJ6817059.1"/>
    </source>
</evidence>
<evidence type="ECO:0000256" key="4">
    <source>
        <dbReference type="ARBA" id="ARBA00023180"/>
    </source>
</evidence>
<dbReference type="GO" id="GO:0008422">
    <property type="term" value="F:beta-glucosidase activity"/>
    <property type="evidence" value="ECO:0007669"/>
    <property type="project" value="UniProtKB-ARBA"/>
</dbReference>
<keyword evidence="2 6" id="KW-0732">Signal</keyword>
<dbReference type="SUPFAM" id="SSF51445">
    <property type="entry name" value="(Trans)glycosidases"/>
    <property type="match status" value="1"/>
</dbReference>
<sequence length="521" mass="58379">MWKNGVVFFLSHFLLLLSLGEVGNGQSNLRFSRDDFPSSFVFGAGTSAYQVEGAAAEDGRTPSIWDTFTHSGKMADNSTADIASDGYHRYKEDVKLMADTGLEAYRFSISWSRLLPNGRGAVNPKGLAYYNNLIDELVKHGIKPHVTLYHLDLPQVLEDEYGGWLSPKIIDDFRGYADVCFREFGNRVAQWTTTVEPNVVSQGAYDTGLFPPERCSYPFGLTNCSAGNSTVEPYIFTHIILLAHAAVFNLYKTKYQAEQNGQVGINVYSIWYYPFSNSSADVEATRRVMDFLVGWILDPLVFGDYPEVMKKIVGHRLPSFTETEAAQVKGSFDFIGLNHYTSVYVKDTSAGPRTALRDYTADMLAELVVVSRNGSAPFVPTGLVTSDPPGLSKMLAYLKEAYGNPPIYIEENGRGSQREVATLEDTERIDYLSAYIGSTLDAIRNGSNVQGYFVWSFLDVFEFLLGYQSSYGLYYVDFEDGSLKRQPKLSAHWYSNFLKTRTEEISIRKMDGLQEMSRSSQ</sequence>
<dbReference type="AlphaFoldDB" id="A0AAX6FL47"/>
<name>A0AAX6FL47_IRIPA</name>
<dbReference type="EMBL" id="JANAVB010027998">
    <property type="protein sequence ID" value="KAJ6817059.1"/>
    <property type="molecule type" value="Genomic_DNA"/>
</dbReference>
<dbReference type="InterPro" id="IPR017853">
    <property type="entry name" value="GH"/>
</dbReference>